<dbReference type="PROSITE" id="PS51257">
    <property type="entry name" value="PROKAR_LIPOPROTEIN"/>
    <property type="match status" value="1"/>
</dbReference>
<dbReference type="InterPro" id="IPR014231">
    <property type="entry name" value="Spore_YpjB"/>
</dbReference>
<evidence type="ECO:0000313" key="2">
    <source>
        <dbReference type="EMBL" id="RKN72449.1"/>
    </source>
</evidence>
<proteinExistence type="predicted"/>
<name>A0A3B0BJ53_9BACL</name>
<evidence type="ECO:0000256" key="1">
    <source>
        <dbReference type="SAM" id="Phobius"/>
    </source>
</evidence>
<sequence length="289" mass="32021">MFVRAGGRLSPAAIVLAVVFVFFALAGCVKEKPAESGKAVTAEQWKQVEQLNAAADEFYRHVMDGRLDNARATLEEVSGKMTDIRFTGIASVEGVGALSDSIVYAKRVLSSSQYSAEEGQAAAAQIRLATDALTHANQPMWLQYYKGMKELTTQFGQAVQARNKPQAEGYLNQLQSRYATIRPSLLISRTPSDVEKLDSLFVFMRKQLSQTDLDLRQLDNGLMHMHTTLDELFGRSDRAVYMPIVQKHVPLTWVLVLGSIIVAVLSFAAWRIFDFERNSFGGGHRGGGW</sequence>
<dbReference type="EMBL" id="RBAH01000027">
    <property type="protein sequence ID" value="RKN72449.1"/>
    <property type="molecule type" value="Genomic_DNA"/>
</dbReference>
<comment type="caution">
    <text evidence="2">The sequence shown here is derived from an EMBL/GenBank/DDBJ whole genome shotgun (WGS) entry which is preliminary data.</text>
</comment>
<dbReference type="RefSeq" id="WP_120750698.1">
    <property type="nucleotide sequence ID" value="NZ_RBAH01000027.1"/>
</dbReference>
<reference evidence="2 3" key="1">
    <citation type="journal article" date="2007" name="Int. J. Syst. Evol. Microbiol.">
        <title>Paenibacillus ginsengarvi sp. nov., isolated from soil from ginseng cultivation.</title>
        <authorList>
            <person name="Yoon M.H."/>
            <person name="Ten L.N."/>
            <person name="Im W.T."/>
        </authorList>
    </citation>
    <scope>NUCLEOTIDE SEQUENCE [LARGE SCALE GENOMIC DNA]</scope>
    <source>
        <strain evidence="2 3">KCTC 13059</strain>
    </source>
</reference>
<keyword evidence="3" id="KW-1185">Reference proteome</keyword>
<dbReference type="Pfam" id="PF09577">
    <property type="entry name" value="Spore_YpjB"/>
    <property type="match status" value="1"/>
</dbReference>
<keyword evidence="1" id="KW-0472">Membrane</keyword>
<feature type="transmembrane region" description="Helical" evidence="1">
    <location>
        <begin position="12"/>
        <end position="29"/>
    </location>
</feature>
<evidence type="ECO:0000313" key="3">
    <source>
        <dbReference type="Proteomes" id="UP000282311"/>
    </source>
</evidence>
<protein>
    <submittedName>
        <fullName evidence="2">Sporulation protein</fullName>
    </submittedName>
</protein>
<keyword evidence="1" id="KW-1133">Transmembrane helix</keyword>
<feature type="transmembrane region" description="Helical" evidence="1">
    <location>
        <begin position="251"/>
        <end position="273"/>
    </location>
</feature>
<accession>A0A3B0BJ53</accession>
<dbReference type="AlphaFoldDB" id="A0A3B0BJ53"/>
<keyword evidence="1" id="KW-0812">Transmembrane</keyword>
<dbReference type="Proteomes" id="UP000282311">
    <property type="component" value="Unassembled WGS sequence"/>
</dbReference>
<dbReference type="OrthoDB" id="2464294at2"/>
<organism evidence="2 3">
    <name type="scientific">Paenibacillus ginsengarvi</name>
    <dbReference type="NCBI Taxonomy" id="400777"/>
    <lineage>
        <taxon>Bacteria</taxon>
        <taxon>Bacillati</taxon>
        <taxon>Bacillota</taxon>
        <taxon>Bacilli</taxon>
        <taxon>Bacillales</taxon>
        <taxon>Paenibacillaceae</taxon>
        <taxon>Paenibacillus</taxon>
    </lineage>
</organism>
<gene>
    <name evidence="2" type="ORF">D7M11_28650</name>
</gene>